<keyword evidence="3 6" id="KW-0812">Transmembrane</keyword>
<evidence type="ECO:0000313" key="8">
    <source>
        <dbReference type="Proteomes" id="UP001062443"/>
    </source>
</evidence>
<evidence type="ECO:0000256" key="5">
    <source>
        <dbReference type="ARBA" id="ARBA00023136"/>
    </source>
</evidence>
<feature type="transmembrane region" description="Helical" evidence="6">
    <location>
        <begin position="71"/>
        <end position="90"/>
    </location>
</feature>
<comment type="subcellular location">
    <subcellularLocation>
        <location evidence="1">Membrane</location>
        <topology evidence="1">Multi-pass membrane protein</topology>
    </subcellularLocation>
</comment>
<evidence type="ECO:0000256" key="3">
    <source>
        <dbReference type="ARBA" id="ARBA00022692"/>
    </source>
</evidence>
<evidence type="ECO:0000313" key="7">
    <source>
        <dbReference type="EMBL" id="GBR47603.1"/>
    </source>
</evidence>
<dbReference type="InterPro" id="IPR005496">
    <property type="entry name" value="Integral_membrane_TerC"/>
</dbReference>
<feature type="transmembrane region" description="Helical" evidence="6">
    <location>
        <begin position="46"/>
        <end position="65"/>
    </location>
</feature>
<evidence type="ECO:0000256" key="2">
    <source>
        <dbReference type="ARBA" id="ARBA00007511"/>
    </source>
</evidence>
<feature type="transmembrane region" description="Helical" evidence="6">
    <location>
        <begin position="139"/>
        <end position="161"/>
    </location>
</feature>
<dbReference type="RefSeq" id="WP_068172098.1">
    <property type="nucleotide sequence ID" value="NZ_BAQB01000022.1"/>
</dbReference>
<evidence type="ECO:0000256" key="6">
    <source>
        <dbReference type="SAM" id="Phobius"/>
    </source>
</evidence>
<dbReference type="Pfam" id="PF03741">
    <property type="entry name" value="TerC"/>
    <property type="match status" value="1"/>
</dbReference>
<feature type="transmembrane region" description="Helical" evidence="6">
    <location>
        <begin position="111"/>
        <end position="133"/>
    </location>
</feature>
<keyword evidence="8" id="KW-1185">Reference proteome</keyword>
<reference evidence="7" key="1">
    <citation type="submission" date="2013-04" db="EMBL/GenBank/DDBJ databases">
        <title>The genome sequencing project of 58 acetic acid bacteria.</title>
        <authorList>
            <person name="Okamoto-Kainuma A."/>
            <person name="Ishikawa M."/>
            <person name="Umino S."/>
            <person name="Koizumi Y."/>
            <person name="Shiwa Y."/>
            <person name="Yoshikawa H."/>
            <person name="Matsutani M."/>
            <person name="Matsushita K."/>
        </authorList>
    </citation>
    <scope>NUCLEOTIDE SEQUENCE</scope>
    <source>
        <strain evidence="7">NBRC 106556</strain>
    </source>
</reference>
<evidence type="ECO:0000256" key="1">
    <source>
        <dbReference type="ARBA" id="ARBA00004141"/>
    </source>
</evidence>
<accession>A0ABQ0QK08</accession>
<sequence>MSPDSILHTLFALAQVTLIDITLAGDNAVVIGLAVRQLAGKDRTRAIFAGTFLSAVLRILFALVAVKLLSIIGLTLAGGLLLLWVCVRMFHELRHEQAGPNVEAPSRLSTAILRIIAADLSMSVDNVLAVAGAAVGHPWVLVFGLIVSVLMMALAASLIARLLERYRWIAWVGLAIVLFVSLELIVKGGGEVWQHVVY</sequence>
<gene>
    <name evidence="7" type="ORF">AA106556_1508</name>
</gene>
<dbReference type="NCBIfam" id="TIGR03717">
    <property type="entry name" value="R_switched_YjbE"/>
    <property type="match status" value="1"/>
</dbReference>
<dbReference type="InterPro" id="IPR022301">
    <property type="entry name" value="Integral_membrane_YjbE"/>
</dbReference>
<dbReference type="EMBL" id="BAQB01000022">
    <property type="protein sequence ID" value="GBR47603.1"/>
    <property type="molecule type" value="Genomic_DNA"/>
</dbReference>
<proteinExistence type="inferred from homology"/>
<comment type="similarity">
    <text evidence="2">Belongs to the TerC family.</text>
</comment>
<feature type="transmembrane region" description="Helical" evidence="6">
    <location>
        <begin position="6"/>
        <end position="34"/>
    </location>
</feature>
<dbReference type="PANTHER" id="PTHR30238:SF4">
    <property type="entry name" value="SLL1022 PROTEIN"/>
    <property type="match status" value="1"/>
</dbReference>
<comment type="caution">
    <text evidence="7">The sequence shown here is derived from an EMBL/GenBank/DDBJ whole genome shotgun (WGS) entry which is preliminary data.</text>
</comment>
<organism evidence="7 8">
    <name type="scientific">Neokomagataea tanensis NBRC 106556</name>
    <dbReference type="NCBI Taxonomy" id="1223519"/>
    <lineage>
        <taxon>Bacteria</taxon>
        <taxon>Pseudomonadati</taxon>
        <taxon>Pseudomonadota</taxon>
        <taxon>Alphaproteobacteria</taxon>
        <taxon>Acetobacterales</taxon>
        <taxon>Acetobacteraceae</taxon>
        <taxon>Neokomagataea</taxon>
    </lineage>
</organism>
<name>A0ABQ0QK08_9PROT</name>
<keyword evidence="5 6" id="KW-0472">Membrane</keyword>
<evidence type="ECO:0000256" key="4">
    <source>
        <dbReference type="ARBA" id="ARBA00022989"/>
    </source>
</evidence>
<dbReference type="Proteomes" id="UP001062443">
    <property type="component" value="Unassembled WGS sequence"/>
</dbReference>
<dbReference type="PANTHER" id="PTHR30238">
    <property type="entry name" value="MEMBRANE BOUND PREDICTED REDOX MODULATOR"/>
    <property type="match status" value="1"/>
</dbReference>
<protein>
    <submittedName>
        <fullName evidence="7">Integral membrane protein TerC</fullName>
    </submittedName>
</protein>
<keyword evidence="4 6" id="KW-1133">Transmembrane helix</keyword>
<feature type="transmembrane region" description="Helical" evidence="6">
    <location>
        <begin position="168"/>
        <end position="186"/>
    </location>
</feature>